<name>A0A1B1Y8U5_9FLAO</name>
<dbReference type="Pfam" id="PF00571">
    <property type="entry name" value="CBS"/>
    <property type="match status" value="1"/>
</dbReference>
<evidence type="ECO:0000313" key="4">
    <source>
        <dbReference type="Proteomes" id="UP000092967"/>
    </source>
</evidence>
<dbReference type="Proteomes" id="UP000092967">
    <property type="component" value="Chromosome"/>
</dbReference>
<dbReference type="AlphaFoldDB" id="A0A1B1Y8U5"/>
<keyword evidence="1" id="KW-0129">CBS domain</keyword>
<dbReference type="InterPro" id="IPR000644">
    <property type="entry name" value="CBS_dom"/>
</dbReference>
<protein>
    <recommendedName>
        <fullName evidence="2">CBS domain-containing protein</fullName>
    </recommendedName>
</protein>
<dbReference type="Gene3D" id="3.10.580.10">
    <property type="entry name" value="CBS-domain"/>
    <property type="match status" value="1"/>
</dbReference>
<evidence type="ECO:0000256" key="1">
    <source>
        <dbReference type="PROSITE-ProRule" id="PRU00703"/>
    </source>
</evidence>
<gene>
    <name evidence="3" type="ORF">AXE80_12960</name>
</gene>
<keyword evidence="4" id="KW-1185">Reference proteome</keyword>
<evidence type="ECO:0000259" key="2">
    <source>
        <dbReference type="PROSITE" id="PS51371"/>
    </source>
</evidence>
<dbReference type="EMBL" id="CP014224">
    <property type="protein sequence ID" value="ANW97139.1"/>
    <property type="molecule type" value="Genomic_DNA"/>
</dbReference>
<dbReference type="KEGG" id="wfu:AXE80_12960"/>
<dbReference type="STRING" id="1790137.AXE80_12960"/>
<organism evidence="3 4">
    <name type="scientific">Wenyingzhuangia fucanilytica</name>
    <dbReference type="NCBI Taxonomy" id="1790137"/>
    <lineage>
        <taxon>Bacteria</taxon>
        <taxon>Pseudomonadati</taxon>
        <taxon>Bacteroidota</taxon>
        <taxon>Flavobacteriia</taxon>
        <taxon>Flavobacteriales</taxon>
        <taxon>Flavobacteriaceae</taxon>
        <taxon>Wenyingzhuangia</taxon>
    </lineage>
</organism>
<dbReference type="SUPFAM" id="SSF54631">
    <property type="entry name" value="CBS-domain pair"/>
    <property type="match status" value="1"/>
</dbReference>
<proteinExistence type="predicted"/>
<dbReference type="PROSITE" id="PS51371">
    <property type="entry name" value="CBS"/>
    <property type="match status" value="1"/>
</dbReference>
<dbReference type="OrthoDB" id="1523762at2"/>
<reference evidence="3 4" key="1">
    <citation type="submission" date="2016-02" db="EMBL/GenBank/DDBJ databases">
        <authorList>
            <person name="Wen L."/>
            <person name="He K."/>
            <person name="Yang H."/>
        </authorList>
    </citation>
    <scope>NUCLEOTIDE SEQUENCE [LARGE SCALE GENOMIC DNA]</scope>
    <source>
        <strain evidence="3 4">CZ1127</strain>
    </source>
</reference>
<evidence type="ECO:0000313" key="3">
    <source>
        <dbReference type="EMBL" id="ANW97139.1"/>
    </source>
</evidence>
<sequence length="219" mass="25491">MELINYISKDKISVNNQKTIEKILQIFSTIPYSHIPVVQNKKLVAVISKEDLNTVDNKKQKLAELEYLYEFFFAKQEDTLLEVFSNFAVNNTNLLPITDAENNYIGYLDLNDTLDCFADTEFLSTEGNILLLQKNSHEYSMSEICQIVESNKNTVLGCFITEKTEDQTQITLKVKPININELVQSFRRYDYSIINTLTEDSYLESLKKRSEYFIKYLNI</sequence>
<accession>A0A1B1Y8U5</accession>
<feature type="domain" description="CBS" evidence="2">
    <location>
        <begin position="7"/>
        <end position="62"/>
    </location>
</feature>
<dbReference type="RefSeq" id="WP_068828053.1">
    <property type="nucleotide sequence ID" value="NZ_CP014224.1"/>
</dbReference>
<dbReference type="InterPro" id="IPR046342">
    <property type="entry name" value="CBS_dom_sf"/>
</dbReference>